<protein>
    <submittedName>
        <fullName evidence="1">YtxH domain-containing protein</fullName>
    </submittedName>
</protein>
<gene>
    <name evidence="1" type="ORF">GWR21_11150</name>
</gene>
<dbReference type="EMBL" id="CP048113">
    <property type="protein sequence ID" value="QHS60135.1"/>
    <property type="molecule type" value="Genomic_DNA"/>
</dbReference>
<keyword evidence="2" id="KW-1185">Reference proteome</keyword>
<accession>A0A6B9ZGB4</accession>
<reference evidence="1 2" key="1">
    <citation type="submission" date="2020-01" db="EMBL/GenBank/DDBJ databases">
        <title>Complete genome sequence of Chitinophaga sp. H33E-04 isolated from quinoa roots.</title>
        <authorList>
            <person name="Weon H.-Y."/>
            <person name="Lee S.A."/>
        </authorList>
    </citation>
    <scope>NUCLEOTIDE SEQUENCE [LARGE SCALE GENOMIC DNA]</scope>
    <source>
        <strain evidence="1 2">H33E-04</strain>
    </source>
</reference>
<dbReference type="Proteomes" id="UP000476411">
    <property type="component" value="Chromosome"/>
</dbReference>
<proteinExistence type="predicted"/>
<dbReference type="KEGG" id="chih:GWR21_11150"/>
<evidence type="ECO:0000313" key="1">
    <source>
        <dbReference type="EMBL" id="QHS60135.1"/>
    </source>
</evidence>
<dbReference type="Pfam" id="PF12732">
    <property type="entry name" value="YtxH"/>
    <property type="match status" value="1"/>
</dbReference>
<dbReference type="AlphaFoldDB" id="A0A6B9ZGB4"/>
<sequence>MSTAKILCGALAGVAAGLAIGLLTAPDSGEETRRKIRRSAHHLQGRVKKILGRGADGLTELKYIFEHEVTGLKDDVRERILALLDESIEAFKSFKKDAKEAAVN</sequence>
<name>A0A6B9ZGB4_9BACT</name>
<organism evidence="1 2">
    <name type="scientific">Chitinophaga agri</name>
    <dbReference type="NCBI Taxonomy" id="2703787"/>
    <lineage>
        <taxon>Bacteria</taxon>
        <taxon>Pseudomonadati</taxon>
        <taxon>Bacteroidota</taxon>
        <taxon>Chitinophagia</taxon>
        <taxon>Chitinophagales</taxon>
        <taxon>Chitinophagaceae</taxon>
        <taxon>Chitinophaga</taxon>
    </lineage>
</organism>
<evidence type="ECO:0000313" key="2">
    <source>
        <dbReference type="Proteomes" id="UP000476411"/>
    </source>
</evidence>
<dbReference type="InterPro" id="IPR024623">
    <property type="entry name" value="YtxH"/>
</dbReference>
<dbReference type="RefSeq" id="WP_162331828.1">
    <property type="nucleotide sequence ID" value="NZ_CP048113.1"/>
</dbReference>